<proteinExistence type="predicted"/>
<name>A0A0A9ABK6_ARUDO</name>
<evidence type="ECO:0000313" key="1">
    <source>
        <dbReference type="EMBL" id="JAD48461.1"/>
    </source>
</evidence>
<reference evidence="1" key="1">
    <citation type="submission" date="2014-09" db="EMBL/GenBank/DDBJ databases">
        <authorList>
            <person name="Magalhaes I.L.F."/>
            <person name="Oliveira U."/>
            <person name="Santos F.R."/>
            <person name="Vidigal T.H.D.A."/>
            <person name="Brescovit A.D."/>
            <person name="Santos A.J."/>
        </authorList>
    </citation>
    <scope>NUCLEOTIDE SEQUENCE</scope>
    <source>
        <tissue evidence="1">Shoot tissue taken approximately 20 cm above the soil surface</tissue>
    </source>
</reference>
<dbReference type="AlphaFoldDB" id="A0A0A9ABK6"/>
<sequence length="39" mass="4020">MGRPIDHPLPLASCPPTPAPCGSTAPQPAAPLLLRFTRA</sequence>
<protein>
    <submittedName>
        <fullName evidence="1">Uncharacterized protein</fullName>
    </submittedName>
</protein>
<dbReference type="EMBL" id="GBRH01249434">
    <property type="protein sequence ID" value="JAD48461.1"/>
    <property type="molecule type" value="Transcribed_RNA"/>
</dbReference>
<organism evidence="1">
    <name type="scientific">Arundo donax</name>
    <name type="common">Giant reed</name>
    <name type="synonym">Donax arundinaceus</name>
    <dbReference type="NCBI Taxonomy" id="35708"/>
    <lineage>
        <taxon>Eukaryota</taxon>
        <taxon>Viridiplantae</taxon>
        <taxon>Streptophyta</taxon>
        <taxon>Embryophyta</taxon>
        <taxon>Tracheophyta</taxon>
        <taxon>Spermatophyta</taxon>
        <taxon>Magnoliopsida</taxon>
        <taxon>Liliopsida</taxon>
        <taxon>Poales</taxon>
        <taxon>Poaceae</taxon>
        <taxon>PACMAD clade</taxon>
        <taxon>Arundinoideae</taxon>
        <taxon>Arundineae</taxon>
        <taxon>Arundo</taxon>
    </lineage>
</organism>
<accession>A0A0A9ABK6</accession>
<reference evidence="1" key="2">
    <citation type="journal article" date="2015" name="Data Brief">
        <title>Shoot transcriptome of the giant reed, Arundo donax.</title>
        <authorList>
            <person name="Barrero R.A."/>
            <person name="Guerrero F.D."/>
            <person name="Moolhuijzen P."/>
            <person name="Goolsby J.A."/>
            <person name="Tidwell J."/>
            <person name="Bellgard S.E."/>
            <person name="Bellgard M.I."/>
        </authorList>
    </citation>
    <scope>NUCLEOTIDE SEQUENCE</scope>
    <source>
        <tissue evidence="1">Shoot tissue taken approximately 20 cm above the soil surface</tissue>
    </source>
</reference>